<dbReference type="EMBL" id="GG662749">
    <property type="protein sequence ID" value="EWS75272.1"/>
    <property type="molecule type" value="Genomic_DNA"/>
</dbReference>
<name>W7XCR4_TETTS</name>
<proteinExistence type="predicted"/>
<dbReference type="RefSeq" id="XP_012652263.1">
    <property type="nucleotide sequence ID" value="XM_012796809.1"/>
</dbReference>
<sequence length="52" mass="6099">MENQIQTHKTNKHILVSQIPQKSLNSTTFFCFSIMKRIALLLQIKMLQILIN</sequence>
<dbReference type="GeneID" id="24438574"/>
<keyword evidence="2" id="KW-1185">Reference proteome</keyword>
<gene>
    <name evidence="1" type="ORF">TTHERM_000354669</name>
</gene>
<accession>W7XCR4</accession>
<dbReference type="AlphaFoldDB" id="W7XCR4"/>
<dbReference type="InParanoid" id="W7XCR4"/>
<protein>
    <submittedName>
        <fullName evidence="1">Uncharacterized protein</fullName>
    </submittedName>
</protein>
<dbReference type="KEGG" id="tet:TTHERM_000354669"/>
<evidence type="ECO:0000313" key="1">
    <source>
        <dbReference type="EMBL" id="EWS75272.1"/>
    </source>
</evidence>
<organism evidence="1 2">
    <name type="scientific">Tetrahymena thermophila (strain SB210)</name>
    <dbReference type="NCBI Taxonomy" id="312017"/>
    <lineage>
        <taxon>Eukaryota</taxon>
        <taxon>Sar</taxon>
        <taxon>Alveolata</taxon>
        <taxon>Ciliophora</taxon>
        <taxon>Intramacronucleata</taxon>
        <taxon>Oligohymenophorea</taxon>
        <taxon>Hymenostomatida</taxon>
        <taxon>Tetrahymenina</taxon>
        <taxon>Tetrahymenidae</taxon>
        <taxon>Tetrahymena</taxon>
    </lineage>
</organism>
<dbReference type="Proteomes" id="UP000009168">
    <property type="component" value="Unassembled WGS sequence"/>
</dbReference>
<reference evidence="2" key="1">
    <citation type="journal article" date="2006" name="PLoS Biol.">
        <title>Macronuclear genome sequence of the ciliate Tetrahymena thermophila, a model eukaryote.</title>
        <authorList>
            <person name="Eisen J.A."/>
            <person name="Coyne R.S."/>
            <person name="Wu M."/>
            <person name="Wu D."/>
            <person name="Thiagarajan M."/>
            <person name="Wortman J.R."/>
            <person name="Badger J.H."/>
            <person name="Ren Q."/>
            <person name="Amedeo P."/>
            <person name="Jones K.M."/>
            <person name="Tallon L.J."/>
            <person name="Delcher A.L."/>
            <person name="Salzberg S.L."/>
            <person name="Silva J.C."/>
            <person name="Haas B.J."/>
            <person name="Majoros W.H."/>
            <person name="Farzad M."/>
            <person name="Carlton J.M."/>
            <person name="Smith R.K. Jr."/>
            <person name="Garg J."/>
            <person name="Pearlman R.E."/>
            <person name="Karrer K.M."/>
            <person name="Sun L."/>
            <person name="Manning G."/>
            <person name="Elde N.C."/>
            <person name="Turkewitz A.P."/>
            <person name="Asai D.J."/>
            <person name="Wilkes D.E."/>
            <person name="Wang Y."/>
            <person name="Cai H."/>
            <person name="Collins K."/>
            <person name="Stewart B.A."/>
            <person name="Lee S.R."/>
            <person name="Wilamowska K."/>
            <person name="Weinberg Z."/>
            <person name="Ruzzo W.L."/>
            <person name="Wloga D."/>
            <person name="Gaertig J."/>
            <person name="Frankel J."/>
            <person name="Tsao C.-C."/>
            <person name="Gorovsky M.A."/>
            <person name="Keeling P.J."/>
            <person name="Waller R.F."/>
            <person name="Patron N.J."/>
            <person name="Cherry J.M."/>
            <person name="Stover N.A."/>
            <person name="Krieger C.J."/>
            <person name="del Toro C."/>
            <person name="Ryder H.F."/>
            <person name="Williamson S.C."/>
            <person name="Barbeau R.A."/>
            <person name="Hamilton E.P."/>
            <person name="Orias E."/>
        </authorList>
    </citation>
    <scope>NUCLEOTIDE SEQUENCE [LARGE SCALE GENOMIC DNA]</scope>
    <source>
        <strain evidence="2">SB210</strain>
    </source>
</reference>
<evidence type="ECO:0000313" key="2">
    <source>
        <dbReference type="Proteomes" id="UP000009168"/>
    </source>
</evidence>